<sequence>MIWHLIQHNHSCYREDYLRYSLTIYVRE</sequence>
<dbReference type="EMBL" id="GGEC01068090">
    <property type="protein sequence ID" value="MBX48574.1"/>
    <property type="molecule type" value="Transcribed_RNA"/>
</dbReference>
<proteinExistence type="predicted"/>
<accession>A0A2P2P1G6</accession>
<dbReference type="AlphaFoldDB" id="A0A2P2P1G6"/>
<evidence type="ECO:0000313" key="1">
    <source>
        <dbReference type="EMBL" id="MBX48574.1"/>
    </source>
</evidence>
<name>A0A2P2P1G6_RHIMU</name>
<reference evidence="1" key="1">
    <citation type="submission" date="2018-02" db="EMBL/GenBank/DDBJ databases">
        <title>Rhizophora mucronata_Transcriptome.</title>
        <authorList>
            <person name="Meera S.P."/>
            <person name="Sreeshan A."/>
            <person name="Augustine A."/>
        </authorList>
    </citation>
    <scope>NUCLEOTIDE SEQUENCE</scope>
    <source>
        <tissue evidence="1">Leaf</tissue>
    </source>
</reference>
<organism evidence="1">
    <name type="scientific">Rhizophora mucronata</name>
    <name type="common">Asiatic mangrove</name>
    <dbReference type="NCBI Taxonomy" id="61149"/>
    <lineage>
        <taxon>Eukaryota</taxon>
        <taxon>Viridiplantae</taxon>
        <taxon>Streptophyta</taxon>
        <taxon>Embryophyta</taxon>
        <taxon>Tracheophyta</taxon>
        <taxon>Spermatophyta</taxon>
        <taxon>Magnoliopsida</taxon>
        <taxon>eudicotyledons</taxon>
        <taxon>Gunneridae</taxon>
        <taxon>Pentapetalae</taxon>
        <taxon>rosids</taxon>
        <taxon>fabids</taxon>
        <taxon>Malpighiales</taxon>
        <taxon>Rhizophoraceae</taxon>
        <taxon>Rhizophora</taxon>
    </lineage>
</organism>
<protein>
    <submittedName>
        <fullName evidence="1">Uncharacterized protein</fullName>
    </submittedName>
</protein>